<dbReference type="GO" id="GO:0005506">
    <property type="term" value="F:iron ion binding"/>
    <property type="evidence" value="ECO:0007669"/>
    <property type="project" value="InterPro"/>
</dbReference>
<dbReference type="EMBL" id="HG793166">
    <property type="protein sequence ID" value="CRL29149.1"/>
    <property type="molecule type" value="Genomic_DNA"/>
</dbReference>
<evidence type="ECO:0000256" key="3">
    <source>
        <dbReference type="ARBA" id="ARBA00022723"/>
    </source>
</evidence>
<comment type="similarity">
    <text evidence="2">Belongs to the cytochrome P450 family.</text>
</comment>
<proteinExistence type="inferred from homology"/>
<dbReference type="Gene3D" id="1.10.630.10">
    <property type="entry name" value="Cytochrome P450"/>
    <property type="match status" value="1"/>
</dbReference>
<dbReference type="GO" id="GO:0020037">
    <property type="term" value="F:heme binding"/>
    <property type="evidence" value="ECO:0007669"/>
    <property type="project" value="InterPro"/>
</dbReference>
<dbReference type="GO" id="GO:0004497">
    <property type="term" value="F:monooxygenase activity"/>
    <property type="evidence" value="ECO:0007669"/>
    <property type="project" value="UniProtKB-KW"/>
</dbReference>
<dbReference type="Proteomes" id="UP000053732">
    <property type="component" value="Unassembled WGS sequence"/>
</dbReference>
<evidence type="ECO:0000313" key="8">
    <source>
        <dbReference type="Proteomes" id="UP000053732"/>
    </source>
</evidence>
<keyword evidence="5" id="KW-0408">Iron</keyword>
<comment type="cofactor">
    <cofactor evidence="1">
        <name>heme</name>
        <dbReference type="ChEBI" id="CHEBI:30413"/>
    </cofactor>
</comment>
<gene>
    <name evidence="7" type="ORF">PCAMFM013_S033g000069</name>
</gene>
<sequence>MLHEYLTIPEDHMLHPKRQSNSITKSLVFGIRTKAVHDEYMKCRHLACPLRDSFMDRVLHTLERTPLSENKLQFLGCVLIEGGPDTSLILTIIQAMSEYPEVQANHDCSPVWFDWSKVACINMIIKGSHRWRPGSPLDVPSCHGHIDGKPIPQGSSIVSFSMSGACIRIVSDRRNQSIFNLNVSPALASGYAGSERRDHLGYGAGRCICPGIHLAERNLIISIAKLFWAFEFLESPGSDNHISAHSGASKKNMAILFVFAVRRSGTPLCGNLPRRKRF</sequence>
<accession>A0A0G4PRT0</accession>
<dbReference type="AlphaFoldDB" id="A0A0G4PRT0"/>
<evidence type="ECO:0000256" key="5">
    <source>
        <dbReference type="ARBA" id="ARBA00023004"/>
    </source>
</evidence>
<keyword evidence="3" id="KW-0479">Metal-binding</keyword>
<evidence type="ECO:0000256" key="2">
    <source>
        <dbReference type="ARBA" id="ARBA00010617"/>
    </source>
</evidence>
<reference evidence="7 8" key="1">
    <citation type="journal article" date="2014" name="Nat. Commun.">
        <title>Multiple recent horizontal transfers of a large genomic region in cheese making fungi.</title>
        <authorList>
            <person name="Cheeseman K."/>
            <person name="Ropars J."/>
            <person name="Renault P."/>
            <person name="Dupont J."/>
            <person name="Gouzy J."/>
            <person name="Branca A."/>
            <person name="Abraham A.L."/>
            <person name="Ceppi M."/>
            <person name="Conseiller E."/>
            <person name="Debuchy R."/>
            <person name="Malagnac F."/>
            <person name="Goarin A."/>
            <person name="Silar P."/>
            <person name="Lacoste S."/>
            <person name="Sallet E."/>
            <person name="Bensimon A."/>
            <person name="Giraud T."/>
            <person name="Brygoo Y."/>
        </authorList>
    </citation>
    <scope>NUCLEOTIDE SEQUENCE [LARGE SCALE GENOMIC DNA]</scope>
    <source>
        <strain evidence="8">FM 013</strain>
    </source>
</reference>
<evidence type="ECO:0000256" key="6">
    <source>
        <dbReference type="ARBA" id="ARBA00023033"/>
    </source>
</evidence>
<dbReference type="PANTHER" id="PTHR46300:SF2">
    <property type="entry name" value="CYTOCHROME P450 MONOOXYGENASE ALNH-RELATED"/>
    <property type="match status" value="1"/>
</dbReference>
<keyword evidence="8" id="KW-1185">Reference proteome</keyword>
<name>A0A0G4PRT0_PENC3</name>
<dbReference type="PANTHER" id="PTHR46300">
    <property type="entry name" value="P450, PUTATIVE (EUROFUNG)-RELATED-RELATED"/>
    <property type="match status" value="1"/>
</dbReference>
<dbReference type="InterPro" id="IPR036396">
    <property type="entry name" value="Cyt_P450_sf"/>
</dbReference>
<keyword evidence="6" id="KW-0503">Monooxygenase</keyword>
<protein>
    <submittedName>
        <fullName evidence="7">Cytochrome P450</fullName>
    </submittedName>
</protein>
<dbReference type="InterPro" id="IPR050364">
    <property type="entry name" value="Cytochrome_P450_fung"/>
</dbReference>
<organism evidence="7 8">
    <name type="scientific">Penicillium camemberti (strain FM 013)</name>
    <dbReference type="NCBI Taxonomy" id="1429867"/>
    <lineage>
        <taxon>Eukaryota</taxon>
        <taxon>Fungi</taxon>
        <taxon>Dikarya</taxon>
        <taxon>Ascomycota</taxon>
        <taxon>Pezizomycotina</taxon>
        <taxon>Eurotiomycetes</taxon>
        <taxon>Eurotiomycetidae</taxon>
        <taxon>Eurotiales</taxon>
        <taxon>Aspergillaceae</taxon>
        <taxon>Penicillium</taxon>
    </lineage>
</organism>
<evidence type="ECO:0000313" key="7">
    <source>
        <dbReference type="EMBL" id="CRL29149.1"/>
    </source>
</evidence>
<dbReference type="SUPFAM" id="SSF48264">
    <property type="entry name" value="Cytochrome P450"/>
    <property type="match status" value="1"/>
</dbReference>
<evidence type="ECO:0000256" key="1">
    <source>
        <dbReference type="ARBA" id="ARBA00001971"/>
    </source>
</evidence>
<dbReference type="STRING" id="1429867.A0A0G4PRT0"/>
<keyword evidence="4" id="KW-0560">Oxidoreductase</keyword>
<evidence type="ECO:0000256" key="4">
    <source>
        <dbReference type="ARBA" id="ARBA00023002"/>
    </source>
</evidence>
<dbReference type="GO" id="GO:0016705">
    <property type="term" value="F:oxidoreductase activity, acting on paired donors, with incorporation or reduction of molecular oxygen"/>
    <property type="evidence" value="ECO:0007669"/>
    <property type="project" value="InterPro"/>
</dbReference>